<reference evidence="8 11" key="1">
    <citation type="journal article" date="2018" name="Nat. Biotechnol.">
        <title>A standardized bacterial taxonomy based on genome phylogeny substantially revises the tree of life.</title>
        <authorList>
            <person name="Parks D.H."/>
            <person name="Chuvochina M."/>
            <person name="Waite D.W."/>
            <person name="Rinke C."/>
            <person name="Skarshewski A."/>
            <person name="Chaumeil P.A."/>
            <person name="Hugenholtz P."/>
        </authorList>
    </citation>
    <scope>NUCLEOTIDE SEQUENCE [LARGE SCALE GENOMIC DNA]</scope>
    <source>
        <strain evidence="8">UBA12544</strain>
    </source>
</reference>
<reference evidence="10 12" key="2">
    <citation type="submission" date="2019-03" db="EMBL/GenBank/DDBJ databases">
        <title>Genomic Encyclopedia of Type Strains, Phase IV (KMG-IV): sequencing the most valuable type-strain genomes for metagenomic binning, comparative biology and taxonomic classification.</title>
        <authorList>
            <person name="Goeker M."/>
        </authorList>
    </citation>
    <scope>NUCLEOTIDE SEQUENCE [LARGE SCALE GENOMIC DNA]</scope>
    <source>
        <strain evidence="10 12">DSM 13054</strain>
    </source>
</reference>
<evidence type="ECO:0000256" key="3">
    <source>
        <dbReference type="ARBA" id="ARBA00022490"/>
    </source>
</evidence>
<dbReference type="Pfam" id="PF05103">
    <property type="entry name" value="DivIVA"/>
    <property type="match status" value="1"/>
</dbReference>
<evidence type="ECO:0000256" key="1">
    <source>
        <dbReference type="ARBA" id="ARBA00004496"/>
    </source>
</evidence>
<evidence type="ECO:0000313" key="12">
    <source>
        <dbReference type="Proteomes" id="UP000294886"/>
    </source>
</evidence>
<organism evidence="8 11">
    <name type="scientific">Caldanaerobacter subterraneus</name>
    <dbReference type="NCBI Taxonomy" id="911092"/>
    <lineage>
        <taxon>Bacteria</taxon>
        <taxon>Bacillati</taxon>
        <taxon>Bacillota</taxon>
        <taxon>Clostridia</taxon>
        <taxon>Thermoanaerobacterales</taxon>
        <taxon>Thermoanaerobacteraceae</taxon>
        <taxon>Caldanaerobacter</taxon>
    </lineage>
</organism>
<dbReference type="AlphaFoldDB" id="A0A101E355"/>
<feature type="coiled-coil region" evidence="7">
    <location>
        <begin position="28"/>
        <end position="137"/>
    </location>
</feature>
<evidence type="ECO:0000256" key="4">
    <source>
        <dbReference type="ARBA" id="ARBA00022618"/>
    </source>
</evidence>
<dbReference type="Proteomes" id="UP000294886">
    <property type="component" value="Unassembled WGS sequence"/>
</dbReference>
<reference evidence="9 13" key="3">
    <citation type="submission" date="2020-04" db="EMBL/GenBank/DDBJ databases">
        <title>Draft genome sequence of Caldanaerobacter sunterraneus. strain 1523vc isolated from Griffin hot spring, Kamchatka, Russia.</title>
        <authorList>
            <person name="Toshchakov S.V."/>
            <person name="Podosokorskaya O.A."/>
            <person name="Kublanov I.V."/>
            <person name="Korzhenkov A."/>
            <person name="Patrushev M.V."/>
        </authorList>
    </citation>
    <scope>NUCLEOTIDE SEQUENCE [LARGE SCALE GENOMIC DNA]</scope>
    <source>
        <strain evidence="9 13">1523vc</strain>
    </source>
</reference>
<dbReference type="InterPro" id="IPR007793">
    <property type="entry name" value="DivIVA_fam"/>
</dbReference>
<dbReference type="Gene3D" id="6.10.250.660">
    <property type="match status" value="1"/>
</dbReference>
<dbReference type="EMBL" id="DOLB01000035">
    <property type="protein sequence ID" value="HBT48550.1"/>
    <property type="molecule type" value="Genomic_DNA"/>
</dbReference>
<keyword evidence="4 10" id="KW-0132">Cell division</keyword>
<evidence type="ECO:0000313" key="9">
    <source>
        <dbReference type="EMBL" id="NNG67516.1"/>
    </source>
</evidence>
<keyword evidence="5 7" id="KW-0175">Coiled coil</keyword>
<dbReference type="PANTHER" id="PTHR35794">
    <property type="entry name" value="CELL DIVISION PROTEIN DIVIVA"/>
    <property type="match status" value="1"/>
</dbReference>
<keyword evidence="3" id="KW-0963">Cytoplasm</keyword>
<keyword evidence="6" id="KW-0131">Cell cycle</keyword>
<dbReference type="EMBL" id="SLWU01000020">
    <property type="protein sequence ID" value="TCO61326.1"/>
    <property type="molecule type" value="Genomic_DNA"/>
</dbReference>
<dbReference type="PANTHER" id="PTHR35794:SF2">
    <property type="entry name" value="CELL DIVISION PROTEIN DIVIVA"/>
    <property type="match status" value="1"/>
</dbReference>
<comment type="similarity">
    <text evidence="2">Belongs to the DivIVA family.</text>
</comment>
<dbReference type="InterPro" id="IPR019933">
    <property type="entry name" value="DivIVA_domain"/>
</dbReference>
<proteinExistence type="inferred from homology"/>
<gene>
    <name evidence="8" type="ORF">DEA61_01550</name>
    <name evidence="10" type="ORF">EV203_12036</name>
    <name evidence="9" type="ORF">HKI81_09875</name>
</gene>
<dbReference type="GO" id="GO:0005737">
    <property type="term" value="C:cytoplasm"/>
    <property type="evidence" value="ECO:0007669"/>
    <property type="project" value="UniProtKB-SubCell"/>
</dbReference>
<name>A0A101E355_9THEO</name>
<sequence>MLTPMDIHNKEFRRSFRGYNEEEVDEFLDKVMEDYEMLYRENAELKERINIMNEKLQSYINMETTLNNTLIVAQNTAEELKRNAEKEAQLIIQNAHQTAEKILEQANQEVVKIRMELERYRKQLNIFKAKFKALLEAQLEAILSIDEKELLPDGEEVEDVTENAQ</sequence>
<evidence type="ECO:0000313" key="13">
    <source>
        <dbReference type="Proteomes" id="UP000529861"/>
    </source>
</evidence>
<dbReference type="Proteomes" id="UP000264445">
    <property type="component" value="Unassembled WGS sequence"/>
</dbReference>
<accession>A0A101E355</accession>
<evidence type="ECO:0000313" key="8">
    <source>
        <dbReference type="EMBL" id="HBT48550.1"/>
    </source>
</evidence>
<evidence type="ECO:0000256" key="2">
    <source>
        <dbReference type="ARBA" id="ARBA00009008"/>
    </source>
</evidence>
<protein>
    <submittedName>
        <fullName evidence="10">Cell division initiation protein</fullName>
    </submittedName>
    <submittedName>
        <fullName evidence="8">DivIVA domain-containing protein</fullName>
    </submittedName>
</protein>
<comment type="caution">
    <text evidence="8">The sequence shown here is derived from an EMBL/GenBank/DDBJ whole genome shotgun (WGS) entry which is preliminary data.</text>
</comment>
<dbReference type="EMBL" id="JABEQB010000030">
    <property type="protein sequence ID" value="NNG67516.1"/>
    <property type="molecule type" value="Genomic_DNA"/>
</dbReference>
<dbReference type="RefSeq" id="WP_011025831.1">
    <property type="nucleotide sequence ID" value="NZ_DOLB01000035.1"/>
</dbReference>
<evidence type="ECO:0000313" key="11">
    <source>
        <dbReference type="Proteomes" id="UP000264445"/>
    </source>
</evidence>
<dbReference type="NCBIfam" id="TIGR03544">
    <property type="entry name" value="DivI1A_domain"/>
    <property type="match status" value="1"/>
</dbReference>
<dbReference type="Proteomes" id="UP000529861">
    <property type="component" value="Unassembled WGS sequence"/>
</dbReference>
<dbReference type="OMA" id="RQSKIFR"/>
<evidence type="ECO:0000256" key="7">
    <source>
        <dbReference type="SAM" id="Coils"/>
    </source>
</evidence>
<comment type="subcellular location">
    <subcellularLocation>
        <location evidence="1">Cytoplasm</location>
    </subcellularLocation>
</comment>
<evidence type="ECO:0000313" key="10">
    <source>
        <dbReference type="EMBL" id="TCO61326.1"/>
    </source>
</evidence>
<dbReference type="GO" id="GO:0051301">
    <property type="term" value="P:cell division"/>
    <property type="evidence" value="ECO:0007669"/>
    <property type="project" value="UniProtKB-KW"/>
</dbReference>
<evidence type="ECO:0000256" key="6">
    <source>
        <dbReference type="ARBA" id="ARBA00023306"/>
    </source>
</evidence>
<evidence type="ECO:0000256" key="5">
    <source>
        <dbReference type="ARBA" id="ARBA00023054"/>
    </source>
</evidence>